<feature type="compositionally biased region" description="Basic and acidic residues" evidence="1">
    <location>
        <begin position="33"/>
        <end position="47"/>
    </location>
</feature>
<dbReference type="RefSeq" id="WP_253771098.1">
    <property type="nucleotide sequence ID" value="NZ_JAMZEC010000001.1"/>
</dbReference>
<keyword evidence="2" id="KW-0472">Membrane</keyword>
<evidence type="ECO:0000313" key="4">
    <source>
        <dbReference type="Proteomes" id="UP001320766"/>
    </source>
</evidence>
<protein>
    <recommendedName>
        <fullName evidence="5">CU044_5270 family protein</fullName>
    </recommendedName>
</protein>
<feature type="compositionally biased region" description="Basic and acidic residues" evidence="1">
    <location>
        <begin position="1"/>
        <end position="11"/>
    </location>
</feature>
<keyword evidence="4" id="KW-1185">Reference proteome</keyword>
<accession>A0ABT1K1G5</accession>
<feature type="compositionally biased region" description="Low complexity" evidence="1">
    <location>
        <begin position="81"/>
        <end position="90"/>
    </location>
</feature>
<dbReference type="InterPro" id="IPR047789">
    <property type="entry name" value="CU044_5270-like"/>
</dbReference>
<evidence type="ECO:0000256" key="1">
    <source>
        <dbReference type="SAM" id="MobiDB-lite"/>
    </source>
</evidence>
<evidence type="ECO:0000256" key="2">
    <source>
        <dbReference type="SAM" id="Phobius"/>
    </source>
</evidence>
<dbReference type="EMBL" id="JAMZEC010000001">
    <property type="protein sequence ID" value="MCP2347837.1"/>
    <property type="molecule type" value="Genomic_DNA"/>
</dbReference>
<sequence length="428" mass="44804">MDDLSAVRERCAVPGPSAETKARGQARLWALIEEERSGSVRAGHEGSAHPGPADHAGPPAPPRSHPAGTSRSGRPGDGPAWGSARWRSGMSGRGGARGGRPPAASGRAGRRPMRAALWPALGMGLAGAAAAVTLVLSSAAPPPAAPPARPSAQQILLAAATSAARQPADGDWWGDKLVRGVRVREPAGRYTLQVTGSEQTWIPVAKQDSYWLVQRYLGARPATPRDEQAWRADGSPTAWTYEKTTTGAAVMVGADPDRLEAAPGPAESTESADVDWRIMFAGKPLTKMDDFPADPVRLRALLEPKPGATAALLANLTSLIAHVPVSPATRAAAYELMASLPGVTAQGEVTDQLGRTGQAVAYTGPDPLRSEREVRTRLIVDSATGAPLAVETLAADTGEIIRFTAVESIGWTDRKPDLPDPHPLDDEN</sequence>
<feature type="compositionally biased region" description="Low complexity" evidence="1">
    <location>
        <begin position="48"/>
        <end position="57"/>
    </location>
</feature>
<feature type="region of interest" description="Disordered" evidence="1">
    <location>
        <begin position="1"/>
        <end position="110"/>
    </location>
</feature>
<dbReference type="NCBIfam" id="NF038083">
    <property type="entry name" value="CU044_5270_fam"/>
    <property type="match status" value="1"/>
</dbReference>
<evidence type="ECO:0000313" key="3">
    <source>
        <dbReference type="EMBL" id="MCP2347837.1"/>
    </source>
</evidence>
<reference evidence="3 4" key="1">
    <citation type="submission" date="2022-06" db="EMBL/GenBank/DDBJ databases">
        <title>Sequencing the genomes of 1000 actinobacteria strains.</title>
        <authorList>
            <person name="Klenk H.-P."/>
        </authorList>
    </citation>
    <scope>NUCLEOTIDE SEQUENCE [LARGE SCALE GENOMIC DNA]</scope>
    <source>
        <strain evidence="3 4">DSM 44170</strain>
    </source>
</reference>
<feature type="transmembrane region" description="Helical" evidence="2">
    <location>
        <begin position="115"/>
        <end position="136"/>
    </location>
</feature>
<dbReference type="Proteomes" id="UP001320766">
    <property type="component" value="Unassembled WGS sequence"/>
</dbReference>
<evidence type="ECO:0008006" key="5">
    <source>
        <dbReference type="Google" id="ProtNLM"/>
    </source>
</evidence>
<organism evidence="3 4">
    <name type="scientific">Nonomuraea roseoviolacea subsp. carminata</name>
    <dbReference type="NCBI Taxonomy" id="160689"/>
    <lineage>
        <taxon>Bacteria</taxon>
        <taxon>Bacillati</taxon>
        <taxon>Actinomycetota</taxon>
        <taxon>Actinomycetes</taxon>
        <taxon>Streptosporangiales</taxon>
        <taxon>Streptosporangiaceae</taxon>
        <taxon>Nonomuraea</taxon>
    </lineage>
</organism>
<gene>
    <name evidence="3" type="ORF">HD595_003959</name>
</gene>
<keyword evidence="2" id="KW-0812">Transmembrane</keyword>
<name>A0ABT1K1G5_9ACTN</name>
<comment type="caution">
    <text evidence="3">The sequence shown here is derived from an EMBL/GenBank/DDBJ whole genome shotgun (WGS) entry which is preliminary data.</text>
</comment>
<proteinExistence type="predicted"/>
<keyword evidence="2" id="KW-1133">Transmembrane helix</keyword>